<dbReference type="PANTHER" id="PTHR43734">
    <property type="entry name" value="PHYTOENE DESATURASE"/>
    <property type="match status" value="1"/>
</dbReference>
<feature type="region of interest" description="Disordered" evidence="2">
    <location>
        <begin position="215"/>
        <end position="245"/>
    </location>
</feature>
<dbReference type="SUPFAM" id="SSF51905">
    <property type="entry name" value="FAD/NAD(P)-binding domain"/>
    <property type="match status" value="1"/>
</dbReference>
<evidence type="ECO:0000313" key="3">
    <source>
        <dbReference type="EMBL" id="GAD57539.1"/>
    </source>
</evidence>
<comment type="caution">
    <text evidence="3">The sequence shown here is derived from an EMBL/GenBank/DDBJ whole genome shotgun (WGS) entry which is preliminary data.</text>
</comment>
<comment type="similarity">
    <text evidence="1">Belongs to the carotenoid/retinoid oxidoreductase family.</text>
</comment>
<name>U3AIN5_9RHOB</name>
<dbReference type="EMBL" id="BATB01000102">
    <property type="protein sequence ID" value="GAD57539.1"/>
    <property type="molecule type" value="Genomic_DNA"/>
</dbReference>
<proteinExistence type="inferred from homology"/>
<dbReference type="Gene3D" id="3.50.50.60">
    <property type="entry name" value="FAD/NAD(P)-binding domain"/>
    <property type="match status" value="1"/>
</dbReference>
<dbReference type="InterPro" id="IPR036188">
    <property type="entry name" value="FAD/NAD-bd_sf"/>
</dbReference>
<dbReference type="STRING" id="1337093.MBELCI_3591"/>
<dbReference type="Proteomes" id="UP000016566">
    <property type="component" value="Unassembled WGS sequence"/>
</dbReference>
<dbReference type="Pfam" id="PF13450">
    <property type="entry name" value="NAD_binding_8"/>
    <property type="match status" value="1"/>
</dbReference>
<evidence type="ECO:0000256" key="2">
    <source>
        <dbReference type="SAM" id="MobiDB-lite"/>
    </source>
</evidence>
<protein>
    <submittedName>
        <fullName evidence="3">Uncharacterized protein</fullName>
    </submittedName>
</protein>
<gene>
    <name evidence="3" type="ORF">MBELCI_3591</name>
</gene>
<dbReference type="PANTHER" id="PTHR43734:SF1">
    <property type="entry name" value="PHYTOENE DESATURASE"/>
    <property type="match status" value="1"/>
</dbReference>
<dbReference type="PRINTS" id="PR00419">
    <property type="entry name" value="ADXRDTASE"/>
</dbReference>
<feature type="compositionally biased region" description="Low complexity" evidence="2">
    <location>
        <begin position="215"/>
        <end position="240"/>
    </location>
</feature>
<evidence type="ECO:0000256" key="1">
    <source>
        <dbReference type="ARBA" id="ARBA00006046"/>
    </source>
</evidence>
<sequence>MDGGAGIAGRLAAMGEASGKKVLVIGAGPGGLATAMLLRAAGAEVTLLEKEDQPGGRTGAIRRDGYTFDVGPTFFLYPEIPREIFAACGHDFDKEVELIRLDPMYRLQFDDGRTIDATADVDRLTAQVAKIDARDARNVAGYLEANRAKFEAFRPILQRPFASLRDLAHPDMLKALPKFRPWSTVDGELHRWFKNPDVRVAFSFQSKYLACRRSNAPRSSRSSRMSNTASASGTPRAAATRSRRRWRGWRGGWGSISSFPSLSKSSSSKGGALWVL</sequence>
<dbReference type="AlphaFoldDB" id="U3AIN5"/>
<evidence type="ECO:0000313" key="4">
    <source>
        <dbReference type="Proteomes" id="UP000016566"/>
    </source>
</evidence>
<organism evidence="3 4">
    <name type="scientific">Limimaricola cinnabarinus LL-001</name>
    <dbReference type="NCBI Taxonomy" id="1337093"/>
    <lineage>
        <taxon>Bacteria</taxon>
        <taxon>Pseudomonadati</taxon>
        <taxon>Pseudomonadota</taxon>
        <taxon>Alphaproteobacteria</taxon>
        <taxon>Rhodobacterales</taxon>
        <taxon>Paracoccaceae</taxon>
        <taxon>Limimaricola</taxon>
    </lineage>
</organism>
<dbReference type="eggNOG" id="COG1233">
    <property type="taxonomic scope" value="Bacteria"/>
</dbReference>
<reference evidence="3" key="1">
    <citation type="journal article" date="2013" name="Genome Announc.">
        <title>Draft Genome Sequence of Loktanella cinnabarina LL-001T, Isolated from Deep-Sea Floor Sediment.</title>
        <authorList>
            <person name="Nishi S."/>
            <person name="Tsubouchi T."/>
            <person name="Takaki Y."/>
            <person name="Koyanagi R."/>
            <person name="Satoh N."/>
            <person name="Maruyama T."/>
            <person name="Hatada Y."/>
        </authorList>
    </citation>
    <scope>NUCLEOTIDE SEQUENCE [LARGE SCALE GENOMIC DNA]</scope>
    <source>
        <strain evidence="3">LL-001</strain>
    </source>
</reference>
<keyword evidence="4" id="KW-1185">Reference proteome</keyword>
<accession>U3AIN5</accession>